<evidence type="ECO:0000256" key="3">
    <source>
        <dbReference type="PROSITE-ProRule" id="PRU00089"/>
    </source>
</evidence>
<gene>
    <name evidence="7" type="primary">LOC110983286</name>
</gene>
<feature type="compositionally biased region" description="Basic residues" evidence="4">
    <location>
        <begin position="28"/>
        <end position="45"/>
    </location>
</feature>
<organism evidence="6 7">
    <name type="scientific">Acanthaster planci</name>
    <name type="common">Crown-of-thorns starfish</name>
    <dbReference type="NCBI Taxonomy" id="133434"/>
    <lineage>
        <taxon>Eukaryota</taxon>
        <taxon>Metazoa</taxon>
        <taxon>Echinodermata</taxon>
        <taxon>Eleutherozoa</taxon>
        <taxon>Asterozoa</taxon>
        <taxon>Asteroidea</taxon>
        <taxon>Valvatacea</taxon>
        <taxon>Valvatida</taxon>
        <taxon>Acanthasteridae</taxon>
        <taxon>Acanthaster</taxon>
    </lineage>
</organism>
<dbReference type="RefSeq" id="XP_022098112.1">
    <property type="nucleotide sequence ID" value="XM_022242420.1"/>
</dbReference>
<evidence type="ECO:0000313" key="6">
    <source>
        <dbReference type="Proteomes" id="UP000694845"/>
    </source>
</evidence>
<dbReference type="GO" id="GO:0030154">
    <property type="term" value="P:cell differentiation"/>
    <property type="evidence" value="ECO:0007669"/>
    <property type="project" value="TreeGrafter"/>
</dbReference>
<dbReference type="SMART" id="SM00339">
    <property type="entry name" value="FH"/>
    <property type="match status" value="1"/>
</dbReference>
<protein>
    <submittedName>
        <fullName evidence="7">Forkhead box protein Q1-like</fullName>
    </submittedName>
</protein>
<evidence type="ECO:0000313" key="7">
    <source>
        <dbReference type="RefSeq" id="XP_022098112.1"/>
    </source>
</evidence>
<dbReference type="AlphaFoldDB" id="A0A8B7YZI5"/>
<dbReference type="Pfam" id="PF00250">
    <property type="entry name" value="Forkhead"/>
    <property type="match status" value="1"/>
</dbReference>
<dbReference type="PANTHER" id="PTHR11829:SF206">
    <property type="entry name" value="FORKHEAD BOX PROTEIN Q1"/>
    <property type="match status" value="1"/>
</dbReference>
<feature type="non-terminal residue" evidence="7">
    <location>
        <position position="149"/>
    </location>
</feature>
<dbReference type="InterPro" id="IPR036388">
    <property type="entry name" value="WH-like_DNA-bd_sf"/>
</dbReference>
<keyword evidence="1 3" id="KW-0238">DNA-binding</keyword>
<dbReference type="InterPro" id="IPR036390">
    <property type="entry name" value="WH_DNA-bd_sf"/>
</dbReference>
<comment type="subcellular location">
    <subcellularLocation>
        <location evidence="3">Nucleus</location>
    </subcellularLocation>
</comment>
<feature type="domain" description="Fork-head" evidence="5">
    <location>
        <begin position="46"/>
        <end position="143"/>
    </location>
</feature>
<dbReference type="Proteomes" id="UP000694845">
    <property type="component" value="Unplaced"/>
</dbReference>
<dbReference type="GO" id="GO:0000978">
    <property type="term" value="F:RNA polymerase II cis-regulatory region sequence-specific DNA binding"/>
    <property type="evidence" value="ECO:0007669"/>
    <property type="project" value="TreeGrafter"/>
</dbReference>
<dbReference type="Gene3D" id="1.10.10.10">
    <property type="entry name" value="Winged helix-like DNA-binding domain superfamily/Winged helix DNA-binding domain"/>
    <property type="match status" value="1"/>
</dbReference>
<accession>A0A8B7YZI5</accession>
<dbReference type="GO" id="GO:0005634">
    <property type="term" value="C:nucleus"/>
    <property type="evidence" value="ECO:0007669"/>
    <property type="project" value="UniProtKB-SubCell"/>
</dbReference>
<dbReference type="GO" id="GO:0009653">
    <property type="term" value="P:anatomical structure morphogenesis"/>
    <property type="evidence" value="ECO:0007669"/>
    <property type="project" value="TreeGrafter"/>
</dbReference>
<dbReference type="OrthoDB" id="5954824at2759"/>
<dbReference type="KEGG" id="aplc:110983286"/>
<dbReference type="PROSITE" id="PS00658">
    <property type="entry name" value="FORK_HEAD_2"/>
    <property type="match status" value="1"/>
</dbReference>
<name>A0A8B7YZI5_ACAPL</name>
<feature type="DNA-binding region" description="Fork-head" evidence="3">
    <location>
        <begin position="46"/>
        <end position="143"/>
    </location>
</feature>
<evidence type="ECO:0000256" key="4">
    <source>
        <dbReference type="SAM" id="MobiDB-lite"/>
    </source>
</evidence>
<keyword evidence="6" id="KW-1185">Reference proteome</keyword>
<evidence type="ECO:0000256" key="1">
    <source>
        <dbReference type="ARBA" id="ARBA00023125"/>
    </source>
</evidence>
<evidence type="ECO:0000256" key="2">
    <source>
        <dbReference type="ARBA" id="ARBA00023242"/>
    </source>
</evidence>
<dbReference type="InterPro" id="IPR001766">
    <property type="entry name" value="Fork_head_dom"/>
</dbReference>
<sequence>MVACTKKTTECFSKEDRTEARAELNATRPRKSTKGKQRPTYRRRVKPPYSYAELITMAIKSSPSGMLTLREILDHMANSYQCFRGSYVGWKNSVRHNLSANDCFVKVLRNSSRPYGKDNFWTLNATSSCPQSFHAGGETPRAASPSQPP</sequence>
<feature type="region of interest" description="Disordered" evidence="4">
    <location>
        <begin position="14"/>
        <end position="45"/>
    </location>
</feature>
<dbReference type="InterPro" id="IPR030456">
    <property type="entry name" value="TF_fork_head_CS_2"/>
</dbReference>
<dbReference type="SUPFAM" id="SSF46785">
    <property type="entry name" value="Winged helix' DNA-binding domain"/>
    <property type="match status" value="1"/>
</dbReference>
<dbReference type="PRINTS" id="PR00053">
    <property type="entry name" value="FORKHEAD"/>
</dbReference>
<reference evidence="7" key="1">
    <citation type="submission" date="2025-08" db="UniProtKB">
        <authorList>
            <consortium name="RefSeq"/>
        </authorList>
    </citation>
    <scope>IDENTIFICATION</scope>
</reference>
<keyword evidence="2 3" id="KW-0539">Nucleus</keyword>
<dbReference type="OMA" id="DHMANSY"/>
<dbReference type="PANTHER" id="PTHR11829">
    <property type="entry name" value="FORKHEAD BOX PROTEIN"/>
    <property type="match status" value="1"/>
</dbReference>
<dbReference type="GO" id="GO:0000981">
    <property type="term" value="F:DNA-binding transcription factor activity, RNA polymerase II-specific"/>
    <property type="evidence" value="ECO:0007669"/>
    <property type="project" value="TreeGrafter"/>
</dbReference>
<dbReference type="PROSITE" id="PS00657">
    <property type="entry name" value="FORK_HEAD_1"/>
    <property type="match status" value="1"/>
</dbReference>
<dbReference type="GeneID" id="110983286"/>
<dbReference type="InterPro" id="IPR018122">
    <property type="entry name" value="TF_fork_head_CS_1"/>
</dbReference>
<dbReference type="InterPro" id="IPR050211">
    <property type="entry name" value="FOX_domain-containing"/>
</dbReference>
<evidence type="ECO:0000259" key="5">
    <source>
        <dbReference type="PROSITE" id="PS50039"/>
    </source>
</evidence>
<dbReference type="PROSITE" id="PS50039">
    <property type="entry name" value="FORK_HEAD_3"/>
    <property type="match status" value="1"/>
</dbReference>
<proteinExistence type="predicted"/>